<feature type="compositionally biased region" description="Basic and acidic residues" evidence="1">
    <location>
        <begin position="624"/>
        <end position="644"/>
    </location>
</feature>
<keyword evidence="4" id="KW-1185">Reference proteome</keyword>
<dbReference type="PANTHER" id="PTHR34560:SF1">
    <property type="entry name" value="START DOMAIN-CONTAINING PROTEIN"/>
    <property type="match status" value="1"/>
</dbReference>
<keyword evidence="2" id="KW-0812">Transmembrane</keyword>
<gene>
    <name evidence="3" type="ORF">TrCOL_g13875</name>
</gene>
<feature type="transmembrane region" description="Helical" evidence="2">
    <location>
        <begin position="480"/>
        <end position="500"/>
    </location>
</feature>
<accession>A0A9W7G6C1</accession>
<evidence type="ECO:0000313" key="3">
    <source>
        <dbReference type="EMBL" id="GMI34911.1"/>
    </source>
</evidence>
<feature type="transmembrane region" description="Helical" evidence="2">
    <location>
        <begin position="546"/>
        <end position="565"/>
    </location>
</feature>
<dbReference type="Gene3D" id="3.30.530.20">
    <property type="match status" value="1"/>
</dbReference>
<comment type="caution">
    <text evidence="3">The sequence shown here is derived from an EMBL/GenBank/DDBJ whole genome shotgun (WGS) entry which is preliminary data.</text>
</comment>
<evidence type="ECO:0000313" key="4">
    <source>
        <dbReference type="Proteomes" id="UP001165065"/>
    </source>
</evidence>
<dbReference type="EMBL" id="BRYA01000048">
    <property type="protein sequence ID" value="GMI34911.1"/>
    <property type="molecule type" value="Genomic_DNA"/>
</dbReference>
<protein>
    <submittedName>
        <fullName evidence="3">Uncharacterized protein</fullName>
    </submittedName>
</protein>
<name>A0A9W7G6C1_9STRA</name>
<dbReference type="Proteomes" id="UP001165065">
    <property type="component" value="Unassembled WGS sequence"/>
</dbReference>
<dbReference type="InterPro" id="IPR023393">
    <property type="entry name" value="START-like_dom_sf"/>
</dbReference>
<evidence type="ECO:0000256" key="1">
    <source>
        <dbReference type="SAM" id="MobiDB-lite"/>
    </source>
</evidence>
<dbReference type="SUPFAM" id="SSF55961">
    <property type="entry name" value="Bet v1-like"/>
    <property type="match status" value="1"/>
</dbReference>
<keyword evidence="2" id="KW-0472">Membrane</keyword>
<proteinExistence type="predicted"/>
<feature type="region of interest" description="Disordered" evidence="1">
    <location>
        <begin position="617"/>
        <end position="644"/>
    </location>
</feature>
<sequence>MAKMDLASRLRHIIALIHDERHLDADDEYTLLRDDVKNNKHSKRALKEYNEVHIDNRSLLEKLINNAHVLRKAKSDLMTDGDWTVAQTLFGITTSYRREEDDTLSIKLEGTLEDVPLFEQLSVLRETDLFHLWAPFVPRAKKLLQVTKIELVSWFVISVPLFGLSRDAVFHAFGCDCMADSGSVLIVASSVDSYPGADVPKEPKGWGSGRMIVRSFQGLVTITSPTSATTKLIANIDPRLALPQKLIDFAMKKMCGVLLLCLQKMARKVVKNPLSQHAQKIREDVEFYEGYLLPKFQAYCEVKGWNMPPVSSLEYGRDVEGEDGRMSGGGKVGGEGKRRGSIFTRAKRRVGKRLKERKERKFDKEHVEILLEAEERNSRLNVISPKLKKRYNQWVEKKVEDWESNLVDKIIELPIWGVLSYVITTKGMEALEYVGVGYLRLFLSSVLHCLVSGFLFARGFSSLQGHDSRRSGTLDTTRQFGSLVVTLFVLLTTLAAAVGVETYTGMERYYINVLRTHDYLTEPESVPHYKDTYAWGNMAVKRHEKYIRWVCIAGALLYYTVAILIKSNAIASVNMPQIANGFMERARARTLSLGGKKKTLKDKLGICIGKGALNKPENLPGLEHTVEDRKKKAKGGEAEREERRKALAEKLKKRREAKGGK</sequence>
<dbReference type="AlphaFoldDB" id="A0A9W7G6C1"/>
<evidence type="ECO:0000256" key="2">
    <source>
        <dbReference type="SAM" id="Phobius"/>
    </source>
</evidence>
<feature type="transmembrane region" description="Helical" evidence="2">
    <location>
        <begin position="438"/>
        <end position="460"/>
    </location>
</feature>
<dbReference type="PANTHER" id="PTHR34560">
    <property type="entry name" value="POLYKETIDE CYCLASE/DEHYDRASE/LIPID TRANSPORT SUPERFAMILY PROTEIN"/>
    <property type="match status" value="1"/>
</dbReference>
<organism evidence="3 4">
    <name type="scientific">Triparma columacea</name>
    <dbReference type="NCBI Taxonomy" id="722753"/>
    <lineage>
        <taxon>Eukaryota</taxon>
        <taxon>Sar</taxon>
        <taxon>Stramenopiles</taxon>
        <taxon>Ochrophyta</taxon>
        <taxon>Bolidophyceae</taxon>
        <taxon>Parmales</taxon>
        <taxon>Triparmaceae</taxon>
        <taxon>Triparma</taxon>
    </lineage>
</organism>
<reference evidence="4" key="1">
    <citation type="journal article" date="2023" name="Commun. Biol.">
        <title>Genome analysis of Parmales, the sister group of diatoms, reveals the evolutionary specialization of diatoms from phago-mixotrophs to photoautotrophs.</title>
        <authorList>
            <person name="Ban H."/>
            <person name="Sato S."/>
            <person name="Yoshikawa S."/>
            <person name="Yamada K."/>
            <person name="Nakamura Y."/>
            <person name="Ichinomiya M."/>
            <person name="Sato N."/>
            <person name="Blanc-Mathieu R."/>
            <person name="Endo H."/>
            <person name="Kuwata A."/>
            <person name="Ogata H."/>
        </authorList>
    </citation>
    <scope>NUCLEOTIDE SEQUENCE [LARGE SCALE GENOMIC DNA]</scope>
</reference>
<dbReference type="OrthoDB" id="1295045at2759"/>
<keyword evidence="2" id="KW-1133">Transmembrane helix</keyword>